<name>A0A514Z6W6_9LACT</name>
<dbReference type="AlphaFoldDB" id="A0A514Z6W6"/>
<sequence length="119" mass="13464">MRDAGQMAIDFMINLPTIVLILGLGGKIFKRWFSRLTENINDKLDDMEKRIAAIESSAAIAHKELEKEVLRLQLLEGINSERLSASEVAYFYDRYVALGGNSFVSEKVHEYLEKLNGGK</sequence>
<keyword evidence="5" id="KW-1185">Reference proteome</keyword>
<evidence type="ECO:0000256" key="1">
    <source>
        <dbReference type="SAM" id="Coils"/>
    </source>
</evidence>
<keyword evidence="2" id="KW-1133">Transmembrane helix</keyword>
<keyword evidence="2" id="KW-0812">Transmembrane</keyword>
<proteinExistence type="predicted"/>
<dbReference type="RefSeq" id="WP_142765970.1">
    <property type="nucleotide sequence ID" value="NZ_CP041356.1"/>
</dbReference>
<feature type="transmembrane region" description="Helical" evidence="2">
    <location>
        <begin position="6"/>
        <end position="25"/>
    </location>
</feature>
<keyword evidence="2" id="KW-0472">Membrane</keyword>
<dbReference type="EMBL" id="CP041356">
    <property type="protein sequence ID" value="QDK70355.1"/>
    <property type="molecule type" value="Genomic_DNA"/>
</dbReference>
<evidence type="ECO:0000313" key="3">
    <source>
        <dbReference type="EMBL" id="QDK70355.1"/>
    </source>
</evidence>
<protein>
    <submittedName>
        <fullName evidence="3">Uncharacterized protein</fullName>
    </submittedName>
</protein>
<reference evidence="3 5" key="1">
    <citation type="submission" date="2019-07" db="EMBL/GenBank/DDBJ databases">
        <title>Genome sequencing of KACC 19320.</title>
        <authorList>
            <person name="Heo J."/>
            <person name="Kim S.-J."/>
            <person name="Kim J.-S."/>
            <person name="Hong S.-B."/>
            <person name="Kwon S.-W."/>
        </authorList>
    </citation>
    <scope>NUCLEOTIDE SEQUENCE [LARGE SCALE GENOMIC DNA]</scope>
    <source>
        <strain evidence="3 5">KACC 19320</strain>
    </source>
</reference>
<feature type="coiled-coil region" evidence="1">
    <location>
        <begin position="37"/>
        <end position="64"/>
    </location>
</feature>
<keyword evidence="1" id="KW-0175">Coiled coil</keyword>
<gene>
    <name evidence="3" type="ORF">FLP15_03195</name>
    <name evidence="4" type="ORF">FLP15_10130</name>
</gene>
<dbReference type="KEGG" id="lack:FLP15_03195"/>
<dbReference type="EMBL" id="CP041356">
    <property type="protein sequence ID" value="QDK71451.1"/>
    <property type="molecule type" value="Genomic_DNA"/>
</dbReference>
<evidence type="ECO:0000313" key="4">
    <source>
        <dbReference type="EMBL" id="QDK71451.1"/>
    </source>
</evidence>
<organism evidence="3 5">
    <name type="scientific">Lactococcus protaetiae</name>
    <dbReference type="NCBI Taxonomy" id="2592653"/>
    <lineage>
        <taxon>Bacteria</taxon>
        <taxon>Bacillati</taxon>
        <taxon>Bacillota</taxon>
        <taxon>Bacilli</taxon>
        <taxon>Lactobacillales</taxon>
        <taxon>Streptococcaceae</taxon>
        <taxon>Lactococcus</taxon>
    </lineage>
</organism>
<evidence type="ECO:0000256" key="2">
    <source>
        <dbReference type="SAM" id="Phobius"/>
    </source>
</evidence>
<evidence type="ECO:0000313" key="5">
    <source>
        <dbReference type="Proteomes" id="UP000315128"/>
    </source>
</evidence>
<dbReference type="Proteomes" id="UP000315128">
    <property type="component" value="Chromosome"/>
</dbReference>
<accession>A0A514Z6W6</accession>
<dbReference type="KEGG" id="lack:FLP15_10130"/>